<evidence type="ECO:0000256" key="2">
    <source>
        <dbReference type="ARBA" id="ARBA00022598"/>
    </source>
</evidence>
<dbReference type="EMBL" id="ABEU02000026">
    <property type="status" value="NOT_ANNOTATED_CDS"/>
    <property type="molecule type" value="Genomic_DNA"/>
</dbReference>
<dbReference type="InterPro" id="IPR036651">
    <property type="entry name" value="Gln_synt_N_sf"/>
</dbReference>
<feature type="domain" description="GS catalytic" evidence="9">
    <location>
        <begin position="101"/>
        <end position="432"/>
    </location>
</feature>
<evidence type="ECO:0000256" key="7">
    <source>
        <dbReference type="RuleBase" id="RU000384"/>
    </source>
</evidence>
<dbReference type="GO" id="GO:0004356">
    <property type="term" value="F:glutamine synthetase activity"/>
    <property type="evidence" value="ECO:0007669"/>
    <property type="project" value="InterPro"/>
</dbReference>
<dbReference type="InterPro" id="IPR008146">
    <property type="entry name" value="Gln_synth_cat_dom"/>
</dbReference>
<dbReference type="NCBIfam" id="TIGR03105">
    <property type="entry name" value="gln_synth_III"/>
    <property type="match status" value="1"/>
</dbReference>
<keyword evidence="3" id="KW-0547">Nucleotide-binding</keyword>
<dbReference type="PROSITE" id="PS51986">
    <property type="entry name" value="GS_BETA_GRASP"/>
    <property type="match status" value="1"/>
</dbReference>
<evidence type="ECO:0000259" key="9">
    <source>
        <dbReference type="PROSITE" id="PS51987"/>
    </source>
</evidence>
<evidence type="ECO:0008006" key="12">
    <source>
        <dbReference type="Google" id="ProtNLM"/>
    </source>
</evidence>
<evidence type="ECO:0000313" key="11">
    <source>
        <dbReference type="Proteomes" id="UP000006727"/>
    </source>
</evidence>
<reference evidence="10" key="3">
    <citation type="submission" date="2020-12" db="UniProtKB">
        <authorList>
            <consortium name="EnsemblPlants"/>
        </authorList>
    </citation>
    <scope>IDENTIFICATION</scope>
</reference>
<keyword evidence="11" id="KW-1185">Reference proteome</keyword>
<gene>
    <name evidence="10" type="primary">LOC112278114</name>
</gene>
<keyword evidence="2" id="KW-0436">Ligase</keyword>
<dbReference type="AlphaFoldDB" id="A0A7I4FID0"/>
<proteinExistence type="inferred from homology"/>
<dbReference type="InterPro" id="IPR014746">
    <property type="entry name" value="Gln_synth/guanido_kin_cat_dom"/>
</dbReference>
<dbReference type="Gene3D" id="3.10.20.70">
    <property type="entry name" value="Glutamine synthetase, N-terminal domain"/>
    <property type="match status" value="1"/>
</dbReference>
<dbReference type="PROSITE" id="PS00181">
    <property type="entry name" value="GLNA_ATP"/>
    <property type="match status" value="1"/>
</dbReference>
<comment type="similarity">
    <text evidence="6 7">Belongs to the glutamine synthetase family.</text>
</comment>
<accession>A0A7I4FID0</accession>
<evidence type="ECO:0000256" key="1">
    <source>
        <dbReference type="ARBA" id="ARBA00001946"/>
    </source>
</evidence>
<dbReference type="PANTHER" id="PTHR43785:SF14">
    <property type="entry name" value="GLUTAMINE SYNTHETASE"/>
    <property type="match status" value="1"/>
</dbReference>
<reference evidence="10 11" key="2">
    <citation type="journal article" date="2018" name="Plant J.">
        <title>The Physcomitrella patens chromosome-scale assembly reveals moss genome structure and evolution.</title>
        <authorList>
            <person name="Lang D."/>
            <person name="Ullrich K.K."/>
            <person name="Murat F."/>
            <person name="Fuchs J."/>
            <person name="Jenkins J."/>
            <person name="Haas F.B."/>
            <person name="Piednoel M."/>
            <person name="Gundlach H."/>
            <person name="Van Bel M."/>
            <person name="Meyberg R."/>
            <person name="Vives C."/>
            <person name="Morata J."/>
            <person name="Symeonidi A."/>
            <person name="Hiss M."/>
            <person name="Muchero W."/>
            <person name="Kamisugi Y."/>
            <person name="Saleh O."/>
            <person name="Blanc G."/>
            <person name="Decker E.L."/>
            <person name="van Gessel N."/>
            <person name="Grimwood J."/>
            <person name="Hayes R.D."/>
            <person name="Graham S.W."/>
            <person name="Gunter L.E."/>
            <person name="McDaniel S.F."/>
            <person name="Hoernstein S.N.W."/>
            <person name="Larsson A."/>
            <person name="Li F.W."/>
            <person name="Perroud P.F."/>
            <person name="Phillips J."/>
            <person name="Ranjan P."/>
            <person name="Rokshar D.S."/>
            <person name="Rothfels C.J."/>
            <person name="Schneider L."/>
            <person name="Shu S."/>
            <person name="Stevenson D.W."/>
            <person name="Thummler F."/>
            <person name="Tillich M."/>
            <person name="Villarreal Aguilar J.C."/>
            <person name="Widiez T."/>
            <person name="Wong G.K."/>
            <person name="Wymore A."/>
            <person name="Zhang Y."/>
            <person name="Zimmer A.D."/>
            <person name="Quatrano R.S."/>
            <person name="Mayer K.F.X."/>
            <person name="Goodstein D."/>
            <person name="Casacuberta J.M."/>
            <person name="Vandepoele K."/>
            <person name="Reski R."/>
            <person name="Cuming A.C."/>
            <person name="Tuskan G.A."/>
            <person name="Maumus F."/>
            <person name="Salse J."/>
            <person name="Schmutz J."/>
            <person name="Rensing S.A."/>
        </authorList>
    </citation>
    <scope>NUCLEOTIDE SEQUENCE [LARGE SCALE GENOMIC DNA]</scope>
    <source>
        <strain evidence="10 11">cv. Gransden 2004</strain>
    </source>
</reference>
<dbReference type="InterPro" id="IPR017536">
    <property type="entry name" value="Glutamine_synthetase_typeIII"/>
</dbReference>
<dbReference type="GO" id="GO:0005524">
    <property type="term" value="F:ATP binding"/>
    <property type="evidence" value="ECO:0007669"/>
    <property type="project" value="UniProtKB-KW"/>
</dbReference>
<dbReference type="SUPFAM" id="SSF55931">
    <property type="entry name" value="Glutamine synthetase/guanido kinase"/>
    <property type="match status" value="1"/>
</dbReference>
<dbReference type="Gramene" id="Pp3c26_11640V3.3">
    <property type="protein sequence ID" value="Pp3c26_11640V3.3"/>
    <property type="gene ID" value="Pp3c26_11640"/>
</dbReference>
<dbReference type="GO" id="GO:0006542">
    <property type="term" value="P:glutamine biosynthetic process"/>
    <property type="evidence" value="ECO:0007669"/>
    <property type="project" value="InterPro"/>
</dbReference>
<dbReference type="EnsemblPlants" id="Pp3c26_11640V3.3">
    <property type="protein sequence ID" value="Pp3c26_11640V3.3"/>
    <property type="gene ID" value="Pp3c26_11640"/>
</dbReference>
<feature type="domain" description="GS beta-grasp" evidence="8">
    <location>
        <begin position="13"/>
        <end position="95"/>
    </location>
</feature>
<evidence type="ECO:0000256" key="5">
    <source>
        <dbReference type="ARBA" id="ARBA00022842"/>
    </source>
</evidence>
<dbReference type="SUPFAM" id="SSF54368">
    <property type="entry name" value="Glutamine synthetase, N-terminal domain"/>
    <property type="match status" value="1"/>
</dbReference>
<sequence>MVTGELETYAAEHGVKFFLVSYVDLLGVVRSKLVPSAHIGTMQRVGAGFAGFAAHFNMTAADPDMMAKPDPSSVIKLPWNDKVAWVASDLYMNDTPVQQSPREVLKNQIARAAEMGPGYHMKTGVECEFFLLKKSSEIEIADSKDDADKPCYEQGALMRHYTVISELLEYMETLGWEPYQADHEDANGQFELNWAYDDCLKTADRHTFFKFMTKTVAEKHGFRATFMPKPFVDKTGNGAHCHVSVWKDVNSPCSTNLFDAPLSPSTTTDNNNDHSNQALGLSVLGDQFMAGILHNAQALVALLNPTVNSYKRIDGRPTTSGTPWAPFTVSYTGNNRTHLLRIPDGGRFELRLADGAVNPYLLQAAILASGLHGIRENLPIPPRCDWNGFFPPPNIPALGNDFIDSYLFVQRQQWRSYTSHLSKWELDNTLDC</sequence>
<dbReference type="SMART" id="SM01230">
    <property type="entry name" value="Gln-synt_C"/>
    <property type="match status" value="1"/>
</dbReference>
<dbReference type="PROSITE" id="PS51987">
    <property type="entry name" value="GS_CATALYTIC"/>
    <property type="match status" value="1"/>
</dbReference>
<dbReference type="InterPro" id="IPR008147">
    <property type="entry name" value="Gln_synt_N"/>
</dbReference>
<evidence type="ECO:0000256" key="4">
    <source>
        <dbReference type="ARBA" id="ARBA00022840"/>
    </source>
</evidence>
<keyword evidence="5" id="KW-0460">Magnesium</keyword>
<protein>
    <recommendedName>
        <fullName evidence="12">Glutamine synthetase</fullName>
    </recommendedName>
</protein>
<dbReference type="InterPro" id="IPR027303">
    <property type="entry name" value="Gln_synth_gly_rich_site"/>
</dbReference>
<comment type="cofactor">
    <cofactor evidence="1">
        <name>Mg(2+)</name>
        <dbReference type="ChEBI" id="CHEBI:18420"/>
    </cofactor>
</comment>
<dbReference type="PANTHER" id="PTHR43785">
    <property type="entry name" value="GAMMA-GLUTAMYLPUTRESCINE SYNTHETASE"/>
    <property type="match status" value="1"/>
</dbReference>
<keyword evidence="4" id="KW-0067">ATP-binding</keyword>
<organism evidence="10 11">
    <name type="scientific">Physcomitrium patens</name>
    <name type="common">Spreading-leaved earth moss</name>
    <name type="synonym">Physcomitrella patens</name>
    <dbReference type="NCBI Taxonomy" id="3218"/>
    <lineage>
        <taxon>Eukaryota</taxon>
        <taxon>Viridiplantae</taxon>
        <taxon>Streptophyta</taxon>
        <taxon>Embryophyta</taxon>
        <taxon>Bryophyta</taxon>
        <taxon>Bryophytina</taxon>
        <taxon>Bryopsida</taxon>
        <taxon>Funariidae</taxon>
        <taxon>Funariales</taxon>
        <taxon>Funariaceae</taxon>
        <taxon>Physcomitrium</taxon>
    </lineage>
</organism>
<evidence type="ECO:0000259" key="8">
    <source>
        <dbReference type="PROSITE" id="PS51986"/>
    </source>
</evidence>
<dbReference type="Pfam" id="PF00120">
    <property type="entry name" value="Gln-synt_C"/>
    <property type="match status" value="1"/>
</dbReference>
<reference evidence="10 11" key="1">
    <citation type="journal article" date="2008" name="Science">
        <title>The Physcomitrella genome reveals evolutionary insights into the conquest of land by plants.</title>
        <authorList>
            <person name="Rensing S."/>
            <person name="Lang D."/>
            <person name="Zimmer A."/>
            <person name="Terry A."/>
            <person name="Salamov A."/>
            <person name="Shapiro H."/>
            <person name="Nishiyama T."/>
            <person name="Perroud P.-F."/>
            <person name="Lindquist E."/>
            <person name="Kamisugi Y."/>
            <person name="Tanahashi T."/>
            <person name="Sakakibara K."/>
            <person name="Fujita T."/>
            <person name="Oishi K."/>
            <person name="Shin-I T."/>
            <person name="Kuroki Y."/>
            <person name="Toyoda A."/>
            <person name="Suzuki Y."/>
            <person name="Hashimoto A."/>
            <person name="Yamaguchi K."/>
            <person name="Sugano A."/>
            <person name="Kohara Y."/>
            <person name="Fujiyama A."/>
            <person name="Anterola A."/>
            <person name="Aoki S."/>
            <person name="Ashton N."/>
            <person name="Barbazuk W.B."/>
            <person name="Barker E."/>
            <person name="Bennetzen J."/>
            <person name="Bezanilla M."/>
            <person name="Blankenship R."/>
            <person name="Cho S.H."/>
            <person name="Dutcher S."/>
            <person name="Estelle M."/>
            <person name="Fawcett J.A."/>
            <person name="Gundlach H."/>
            <person name="Hanada K."/>
            <person name="Heyl A."/>
            <person name="Hicks K.A."/>
            <person name="Hugh J."/>
            <person name="Lohr M."/>
            <person name="Mayer K."/>
            <person name="Melkozernov A."/>
            <person name="Murata T."/>
            <person name="Nelson D."/>
            <person name="Pils B."/>
            <person name="Prigge M."/>
            <person name="Reiss B."/>
            <person name="Renner T."/>
            <person name="Rombauts S."/>
            <person name="Rushton P."/>
            <person name="Sanderfoot A."/>
            <person name="Schween G."/>
            <person name="Shiu S.-H."/>
            <person name="Stueber K."/>
            <person name="Theodoulou F.L."/>
            <person name="Tu H."/>
            <person name="Van de Peer Y."/>
            <person name="Verrier P.J."/>
            <person name="Waters E."/>
            <person name="Wood A."/>
            <person name="Yang L."/>
            <person name="Cove D."/>
            <person name="Cuming A."/>
            <person name="Hasebe M."/>
            <person name="Lucas S."/>
            <person name="Mishler D.B."/>
            <person name="Reski R."/>
            <person name="Grigoriev I."/>
            <person name="Quatrano R.S."/>
            <person name="Boore J.L."/>
        </authorList>
    </citation>
    <scope>NUCLEOTIDE SEQUENCE [LARGE SCALE GENOMIC DNA]</scope>
    <source>
        <strain evidence="10 11">cv. Gransden 2004</strain>
    </source>
</reference>
<evidence type="ECO:0000313" key="10">
    <source>
        <dbReference type="EnsemblPlants" id="Pp3c26_11640V3.3"/>
    </source>
</evidence>
<dbReference type="Proteomes" id="UP000006727">
    <property type="component" value="Chromosome 26"/>
</dbReference>
<evidence type="ECO:0000256" key="6">
    <source>
        <dbReference type="PROSITE-ProRule" id="PRU01330"/>
    </source>
</evidence>
<name>A0A7I4FID0_PHYPA</name>
<evidence type="ECO:0000256" key="3">
    <source>
        <dbReference type="ARBA" id="ARBA00022741"/>
    </source>
</evidence>
<dbReference type="Gene3D" id="3.30.590.10">
    <property type="entry name" value="Glutamine synthetase/guanido kinase, catalytic domain"/>
    <property type="match status" value="1"/>
</dbReference>